<dbReference type="SUPFAM" id="SSF52025">
    <property type="entry name" value="PA domain"/>
    <property type="match status" value="1"/>
</dbReference>
<evidence type="ECO:0000313" key="11">
    <source>
        <dbReference type="EMBL" id="SVB47673.1"/>
    </source>
</evidence>
<keyword evidence="6" id="KW-0378">Hydrolase</keyword>
<comment type="subcellular location">
    <subcellularLocation>
        <location evidence="1">Secreted</location>
    </subcellularLocation>
</comment>
<evidence type="ECO:0000256" key="9">
    <source>
        <dbReference type="ARBA" id="ARBA00023145"/>
    </source>
</evidence>
<dbReference type="InterPro" id="IPR039866">
    <property type="entry name" value="CPQ"/>
</dbReference>
<keyword evidence="7" id="KW-0862">Zinc</keyword>
<dbReference type="GO" id="GO:0070573">
    <property type="term" value="F:metallodipeptidase activity"/>
    <property type="evidence" value="ECO:0007669"/>
    <property type="project" value="InterPro"/>
</dbReference>
<sequence length="197" mass="21721">MKGNKKLNHMNNNNPYLDIDQQMVGDIYTSSQVMDNLTVLCDDFGARFSGTPEEQQAAKFIADTFEKYGLQNVGFETYSYAGWLRGEATLEIIEPIHKPIKCISLPYCPASEIESELISVGYGAPEDYQRLASDIKEKIVLASSASSPNLGRWVHRKEKYERTVLAGAKAFIFVSEHPGAGPETGSLQDDKAAPIPG</sequence>
<name>A0A382ECI0_9ZZZZ</name>
<dbReference type="PANTHER" id="PTHR12053">
    <property type="entry name" value="PROTEASE FAMILY M28 PLASMA GLUTAMATE CARBOXYPEPTIDASE-RELATED"/>
    <property type="match status" value="1"/>
</dbReference>
<gene>
    <name evidence="11" type="ORF">METZ01_LOCUS200527</name>
</gene>
<keyword evidence="5" id="KW-0732">Signal</keyword>
<protein>
    <submittedName>
        <fullName evidence="11">Uncharacterized protein</fullName>
    </submittedName>
</protein>
<dbReference type="EMBL" id="UINC01043519">
    <property type="protein sequence ID" value="SVB47673.1"/>
    <property type="molecule type" value="Genomic_DNA"/>
</dbReference>
<keyword evidence="4" id="KW-0479">Metal-binding</keyword>
<dbReference type="AlphaFoldDB" id="A0A382ECI0"/>
<keyword evidence="8" id="KW-0482">Metalloprotease</keyword>
<dbReference type="Gene3D" id="3.50.30.30">
    <property type="match status" value="1"/>
</dbReference>
<proteinExistence type="predicted"/>
<dbReference type="GO" id="GO:0005576">
    <property type="term" value="C:extracellular region"/>
    <property type="evidence" value="ECO:0007669"/>
    <property type="project" value="UniProtKB-SubCell"/>
</dbReference>
<evidence type="ECO:0000256" key="1">
    <source>
        <dbReference type="ARBA" id="ARBA00004613"/>
    </source>
</evidence>
<organism evidence="11">
    <name type="scientific">marine metagenome</name>
    <dbReference type="NCBI Taxonomy" id="408172"/>
    <lineage>
        <taxon>unclassified sequences</taxon>
        <taxon>metagenomes</taxon>
        <taxon>ecological metagenomes</taxon>
    </lineage>
</organism>
<dbReference type="PANTHER" id="PTHR12053:SF3">
    <property type="entry name" value="CARBOXYPEPTIDASE Q"/>
    <property type="match status" value="1"/>
</dbReference>
<evidence type="ECO:0000256" key="4">
    <source>
        <dbReference type="ARBA" id="ARBA00022723"/>
    </source>
</evidence>
<evidence type="ECO:0000256" key="2">
    <source>
        <dbReference type="ARBA" id="ARBA00022525"/>
    </source>
</evidence>
<accession>A0A382ECI0</accession>
<evidence type="ECO:0000256" key="6">
    <source>
        <dbReference type="ARBA" id="ARBA00022801"/>
    </source>
</evidence>
<feature type="non-terminal residue" evidence="11">
    <location>
        <position position="197"/>
    </location>
</feature>
<dbReference type="SUPFAM" id="SSF53187">
    <property type="entry name" value="Zn-dependent exopeptidases"/>
    <property type="match status" value="1"/>
</dbReference>
<evidence type="ECO:0000256" key="3">
    <source>
        <dbReference type="ARBA" id="ARBA00022670"/>
    </source>
</evidence>
<keyword evidence="9" id="KW-0865">Zymogen</keyword>
<dbReference type="Gene3D" id="3.40.630.10">
    <property type="entry name" value="Zn peptidases"/>
    <property type="match status" value="1"/>
</dbReference>
<keyword evidence="2" id="KW-0964">Secreted</keyword>
<keyword evidence="10" id="KW-0325">Glycoprotein</keyword>
<dbReference type="InterPro" id="IPR046450">
    <property type="entry name" value="PA_dom_sf"/>
</dbReference>
<dbReference type="GO" id="GO:0006508">
    <property type="term" value="P:proteolysis"/>
    <property type="evidence" value="ECO:0007669"/>
    <property type="project" value="UniProtKB-KW"/>
</dbReference>
<evidence type="ECO:0000256" key="10">
    <source>
        <dbReference type="ARBA" id="ARBA00023180"/>
    </source>
</evidence>
<reference evidence="11" key="1">
    <citation type="submission" date="2018-05" db="EMBL/GenBank/DDBJ databases">
        <authorList>
            <person name="Lanie J.A."/>
            <person name="Ng W.-L."/>
            <person name="Kazmierczak K.M."/>
            <person name="Andrzejewski T.M."/>
            <person name="Davidsen T.M."/>
            <person name="Wayne K.J."/>
            <person name="Tettelin H."/>
            <person name="Glass J.I."/>
            <person name="Rusch D."/>
            <person name="Podicherti R."/>
            <person name="Tsui H.-C.T."/>
            <person name="Winkler M.E."/>
        </authorList>
    </citation>
    <scope>NUCLEOTIDE SEQUENCE</scope>
</reference>
<evidence type="ECO:0000256" key="5">
    <source>
        <dbReference type="ARBA" id="ARBA00022729"/>
    </source>
</evidence>
<keyword evidence="3" id="KW-0645">Protease</keyword>
<evidence type="ECO:0000256" key="7">
    <source>
        <dbReference type="ARBA" id="ARBA00022833"/>
    </source>
</evidence>
<dbReference type="GO" id="GO:0046872">
    <property type="term" value="F:metal ion binding"/>
    <property type="evidence" value="ECO:0007669"/>
    <property type="project" value="UniProtKB-KW"/>
</dbReference>
<evidence type="ECO:0000256" key="8">
    <source>
        <dbReference type="ARBA" id="ARBA00023049"/>
    </source>
</evidence>